<name>A0A248LJC3_9NEIS</name>
<evidence type="ECO:0000313" key="13">
    <source>
        <dbReference type="Proteomes" id="UP000197424"/>
    </source>
</evidence>
<dbReference type="OrthoDB" id="224978at2"/>
<evidence type="ECO:0000256" key="3">
    <source>
        <dbReference type="ARBA" id="ARBA00022553"/>
    </source>
</evidence>
<dbReference type="PRINTS" id="PR00344">
    <property type="entry name" value="BCTRLSENSOR"/>
</dbReference>
<keyword evidence="3" id="KW-0597">Phosphoprotein</keyword>
<dbReference type="InterPro" id="IPR036890">
    <property type="entry name" value="HATPase_C_sf"/>
</dbReference>
<dbReference type="Proteomes" id="UP000197424">
    <property type="component" value="Chromosome"/>
</dbReference>
<keyword evidence="6 12" id="KW-0418">Kinase</keyword>
<proteinExistence type="predicted"/>
<keyword evidence="4" id="KW-0808">Transferase</keyword>
<evidence type="ECO:0000256" key="10">
    <source>
        <dbReference type="SAM" id="Phobius"/>
    </source>
</evidence>
<dbReference type="InterPro" id="IPR003594">
    <property type="entry name" value="HATPase_dom"/>
</dbReference>
<evidence type="ECO:0000256" key="6">
    <source>
        <dbReference type="ARBA" id="ARBA00022777"/>
    </source>
</evidence>
<dbReference type="EMBL" id="CP022115">
    <property type="protein sequence ID" value="ASJ24564.1"/>
    <property type="molecule type" value="Genomic_DNA"/>
</dbReference>
<dbReference type="Gene3D" id="3.40.190.10">
    <property type="entry name" value="Periplasmic binding protein-like II"/>
    <property type="match status" value="1"/>
</dbReference>
<accession>A0A248LJC3</accession>
<dbReference type="InterPro" id="IPR003661">
    <property type="entry name" value="HisK_dim/P_dom"/>
</dbReference>
<dbReference type="PANTHER" id="PTHR43065:SF10">
    <property type="entry name" value="PEROXIDE STRESS-ACTIVATED HISTIDINE KINASE MAK3"/>
    <property type="match status" value="1"/>
</dbReference>
<feature type="region of interest" description="Disordered" evidence="9">
    <location>
        <begin position="1"/>
        <end position="33"/>
    </location>
</feature>
<dbReference type="SUPFAM" id="SSF55874">
    <property type="entry name" value="ATPase domain of HSP90 chaperone/DNA topoisomerase II/histidine kinase"/>
    <property type="match status" value="1"/>
</dbReference>
<evidence type="ECO:0000256" key="9">
    <source>
        <dbReference type="SAM" id="MobiDB-lite"/>
    </source>
</evidence>
<dbReference type="GO" id="GO:0005524">
    <property type="term" value="F:ATP binding"/>
    <property type="evidence" value="ECO:0007669"/>
    <property type="project" value="UniProtKB-KW"/>
</dbReference>
<feature type="domain" description="Histidine kinase" evidence="11">
    <location>
        <begin position="411"/>
        <end position="628"/>
    </location>
</feature>
<dbReference type="GO" id="GO:0000155">
    <property type="term" value="F:phosphorelay sensor kinase activity"/>
    <property type="evidence" value="ECO:0007669"/>
    <property type="project" value="InterPro"/>
</dbReference>
<dbReference type="InterPro" id="IPR005467">
    <property type="entry name" value="His_kinase_dom"/>
</dbReference>
<comment type="catalytic activity">
    <reaction evidence="1">
        <text>ATP + protein L-histidine = ADP + protein N-phospho-L-histidine.</text>
        <dbReference type="EC" id="2.7.13.3"/>
    </reaction>
</comment>
<dbReference type="SUPFAM" id="SSF47384">
    <property type="entry name" value="Homodimeric domain of signal transducing histidine kinase"/>
    <property type="match status" value="1"/>
</dbReference>
<reference evidence="13" key="1">
    <citation type="submission" date="2017-06" db="EMBL/GenBank/DDBJ databases">
        <title>Whole genome sequence of Laribacter hongkongensis LHGZ1.</title>
        <authorList>
            <person name="Chen D."/>
            <person name="Wu H."/>
            <person name="Chen J."/>
        </authorList>
    </citation>
    <scope>NUCLEOTIDE SEQUENCE [LARGE SCALE GENOMIC DNA]</scope>
    <source>
        <strain evidence="13">LHGZ1</strain>
    </source>
</reference>
<evidence type="ECO:0000313" key="12">
    <source>
        <dbReference type="EMBL" id="ASJ24564.1"/>
    </source>
</evidence>
<evidence type="ECO:0000256" key="7">
    <source>
        <dbReference type="ARBA" id="ARBA00022840"/>
    </source>
</evidence>
<keyword evidence="10" id="KW-1133">Transmembrane helix</keyword>
<keyword evidence="5" id="KW-0547">Nucleotide-binding</keyword>
<dbReference type="InterPro" id="IPR036097">
    <property type="entry name" value="HisK_dim/P_sf"/>
</dbReference>
<evidence type="ECO:0000256" key="1">
    <source>
        <dbReference type="ARBA" id="ARBA00000085"/>
    </source>
</evidence>
<feature type="compositionally biased region" description="Pro residues" evidence="9">
    <location>
        <begin position="13"/>
        <end position="22"/>
    </location>
</feature>
<dbReference type="Pfam" id="PF02518">
    <property type="entry name" value="HATPase_c"/>
    <property type="match status" value="1"/>
</dbReference>
<dbReference type="PROSITE" id="PS50109">
    <property type="entry name" value="HIS_KIN"/>
    <property type="match status" value="1"/>
</dbReference>
<gene>
    <name evidence="12" type="ORF">LHGZ1_1733</name>
</gene>
<dbReference type="Gene3D" id="1.10.287.130">
    <property type="match status" value="1"/>
</dbReference>
<dbReference type="SUPFAM" id="SSF53850">
    <property type="entry name" value="Periplasmic binding protein-like II"/>
    <property type="match status" value="1"/>
</dbReference>
<dbReference type="AlphaFoldDB" id="A0A248LJC3"/>
<dbReference type="Pfam" id="PF12974">
    <property type="entry name" value="Phosphonate-bd"/>
    <property type="match status" value="1"/>
</dbReference>
<evidence type="ECO:0000256" key="4">
    <source>
        <dbReference type="ARBA" id="ARBA00022679"/>
    </source>
</evidence>
<evidence type="ECO:0000256" key="8">
    <source>
        <dbReference type="ARBA" id="ARBA00023012"/>
    </source>
</evidence>
<evidence type="ECO:0000259" key="11">
    <source>
        <dbReference type="PROSITE" id="PS50109"/>
    </source>
</evidence>
<evidence type="ECO:0000256" key="5">
    <source>
        <dbReference type="ARBA" id="ARBA00022741"/>
    </source>
</evidence>
<dbReference type="InterPro" id="IPR004358">
    <property type="entry name" value="Sig_transdc_His_kin-like_C"/>
</dbReference>
<dbReference type="PANTHER" id="PTHR43065">
    <property type="entry name" value="SENSOR HISTIDINE KINASE"/>
    <property type="match status" value="1"/>
</dbReference>
<dbReference type="Gene3D" id="3.30.565.10">
    <property type="entry name" value="Histidine kinase-like ATPase, C-terminal domain"/>
    <property type="match status" value="1"/>
</dbReference>
<keyword evidence="8" id="KW-0902">Two-component regulatory system</keyword>
<protein>
    <recommendedName>
        <fullName evidence="2">histidine kinase</fullName>
        <ecNumber evidence="2">2.7.13.3</ecNumber>
    </recommendedName>
</protein>
<keyword evidence="7" id="KW-0067">ATP-binding</keyword>
<feature type="transmembrane region" description="Helical" evidence="10">
    <location>
        <begin position="45"/>
        <end position="67"/>
    </location>
</feature>
<dbReference type="CDD" id="cd00082">
    <property type="entry name" value="HisKA"/>
    <property type="match status" value="1"/>
</dbReference>
<dbReference type="SMART" id="SM00387">
    <property type="entry name" value="HATPase_c"/>
    <property type="match status" value="1"/>
</dbReference>
<keyword evidence="10" id="KW-0472">Membrane</keyword>
<dbReference type="SMART" id="SM00388">
    <property type="entry name" value="HisKA"/>
    <property type="match status" value="1"/>
</dbReference>
<dbReference type="EC" id="2.7.13.3" evidence="2"/>
<organism evidence="12 13">
    <name type="scientific">Laribacter hongkongensis</name>
    <dbReference type="NCBI Taxonomy" id="168471"/>
    <lineage>
        <taxon>Bacteria</taxon>
        <taxon>Pseudomonadati</taxon>
        <taxon>Pseudomonadota</taxon>
        <taxon>Betaproteobacteria</taxon>
        <taxon>Neisseriales</taxon>
        <taxon>Aquaspirillaceae</taxon>
        <taxon>Laribacter</taxon>
    </lineage>
</organism>
<sequence>MTNRQTSLHVHSPRPPPAPRPPGNRQHELPGGPYRLMGIPRPADALLLVAGLCLSLAATATGIRIGILAPTGRESARSNWVELERWLGQALPGEELHFAYLSPDELNDAVSRHQLEFVLTNPGHYITLETRYGASRIATLESGLSPLAGEVIGSAVVVPTGSPLRTLDDLRQHRIVAVAPDAFGGYLIAARELLKHGISPERDLAARQFTGFPVQKLFAALDAGAADAAIVGSCQMEMLQAQGLIAATGYRVLPPAAPPPAGYRCRVSTPLYPDWPFATLPGTAHPLSRQVTVALLTMPRGADGAGFTVPTDYAAVHGLFRDLQIGPYAYLAEWNWQDWARRYWDWLLAGLALLAVWVLHTIRADRLVEQRTRALRQEMAARAAAEDQGRRQREQLDHLSRLGLLGEISSQLAHEINQPLTAIGNYARGMVRRVENGRMEAGSLIEAGHEITAQAERAAAIVQRVRTFARKRVSERQPVAIDVLVAETVRLFAVACPGIPPVETDNLLPPGSRLHVDGLQIQQVLFNLLKNASDAMAGLPASQRIIRLELAPDEAGRMRIAVTDRGPTLESGILSRMGTPFFTSKPDGLGIGLSISQSIIEAHGGHLDWRPRSDGPGLCVLFTLPLLP</sequence>
<keyword evidence="10" id="KW-0812">Transmembrane</keyword>
<evidence type="ECO:0000256" key="2">
    <source>
        <dbReference type="ARBA" id="ARBA00012438"/>
    </source>
</evidence>